<sequence length="149" mass="16216">MLRTREALAVLDIPRHHAKVLPSHGWRPPDEDWIKINTDAGVSLENRKSGAGGVARNPSGFIGAWSKPHPGVTNPLIAEALALRDGVIFAKLRGFTRVLVETDCKEVVDFWDSPNTPVHLCAKHACTLEVTSCWMNSPPSFVSRLTGAG</sequence>
<dbReference type="EMBL" id="JAUUTY010000004">
    <property type="protein sequence ID" value="KAK1652130.1"/>
    <property type="molecule type" value="Genomic_DNA"/>
</dbReference>
<gene>
    <name evidence="2" type="ORF">QYE76_069935</name>
</gene>
<protein>
    <recommendedName>
        <fullName evidence="1">RNase H type-1 domain-containing protein</fullName>
    </recommendedName>
</protein>
<dbReference type="InterPro" id="IPR002156">
    <property type="entry name" value="RNaseH_domain"/>
</dbReference>
<evidence type="ECO:0000313" key="2">
    <source>
        <dbReference type="EMBL" id="KAK1652130.1"/>
    </source>
</evidence>
<dbReference type="GO" id="GO:0004523">
    <property type="term" value="F:RNA-DNA hybrid ribonuclease activity"/>
    <property type="evidence" value="ECO:0007669"/>
    <property type="project" value="InterPro"/>
</dbReference>
<accession>A0AAD8WE00</accession>
<dbReference type="InterPro" id="IPR036397">
    <property type="entry name" value="RNaseH_sf"/>
</dbReference>
<dbReference type="AlphaFoldDB" id="A0AAD8WE00"/>
<evidence type="ECO:0000313" key="3">
    <source>
        <dbReference type="Proteomes" id="UP001231189"/>
    </source>
</evidence>
<dbReference type="Pfam" id="PF13456">
    <property type="entry name" value="RVT_3"/>
    <property type="match status" value="1"/>
</dbReference>
<proteinExistence type="predicted"/>
<dbReference type="PANTHER" id="PTHR47074:SF11">
    <property type="entry name" value="REVERSE TRANSCRIPTASE-LIKE PROTEIN"/>
    <property type="match status" value="1"/>
</dbReference>
<dbReference type="Gene3D" id="3.30.420.10">
    <property type="entry name" value="Ribonuclease H-like superfamily/Ribonuclease H"/>
    <property type="match status" value="1"/>
</dbReference>
<feature type="domain" description="RNase H type-1" evidence="1">
    <location>
        <begin position="37"/>
        <end position="115"/>
    </location>
</feature>
<comment type="caution">
    <text evidence="2">The sequence shown here is derived from an EMBL/GenBank/DDBJ whole genome shotgun (WGS) entry which is preliminary data.</text>
</comment>
<reference evidence="2" key="1">
    <citation type="submission" date="2023-07" db="EMBL/GenBank/DDBJ databases">
        <title>A chromosome-level genome assembly of Lolium multiflorum.</title>
        <authorList>
            <person name="Chen Y."/>
            <person name="Copetti D."/>
            <person name="Kolliker R."/>
            <person name="Studer B."/>
        </authorList>
    </citation>
    <scope>NUCLEOTIDE SEQUENCE</scope>
    <source>
        <strain evidence="2">02402/16</strain>
        <tissue evidence="2">Leaf</tissue>
    </source>
</reference>
<dbReference type="PANTHER" id="PTHR47074">
    <property type="entry name" value="BNAC02G40300D PROTEIN"/>
    <property type="match status" value="1"/>
</dbReference>
<dbReference type="Proteomes" id="UP001231189">
    <property type="component" value="Unassembled WGS sequence"/>
</dbReference>
<dbReference type="CDD" id="cd06222">
    <property type="entry name" value="RNase_H_like"/>
    <property type="match status" value="1"/>
</dbReference>
<organism evidence="2 3">
    <name type="scientific">Lolium multiflorum</name>
    <name type="common">Italian ryegrass</name>
    <name type="synonym">Lolium perenne subsp. multiflorum</name>
    <dbReference type="NCBI Taxonomy" id="4521"/>
    <lineage>
        <taxon>Eukaryota</taxon>
        <taxon>Viridiplantae</taxon>
        <taxon>Streptophyta</taxon>
        <taxon>Embryophyta</taxon>
        <taxon>Tracheophyta</taxon>
        <taxon>Spermatophyta</taxon>
        <taxon>Magnoliopsida</taxon>
        <taxon>Liliopsida</taxon>
        <taxon>Poales</taxon>
        <taxon>Poaceae</taxon>
        <taxon>BOP clade</taxon>
        <taxon>Pooideae</taxon>
        <taxon>Poodae</taxon>
        <taxon>Poeae</taxon>
        <taxon>Poeae Chloroplast Group 2 (Poeae type)</taxon>
        <taxon>Loliodinae</taxon>
        <taxon>Loliinae</taxon>
        <taxon>Lolium</taxon>
    </lineage>
</organism>
<dbReference type="SUPFAM" id="SSF53098">
    <property type="entry name" value="Ribonuclease H-like"/>
    <property type="match status" value="1"/>
</dbReference>
<name>A0AAD8WE00_LOLMU</name>
<dbReference type="InterPro" id="IPR012337">
    <property type="entry name" value="RNaseH-like_sf"/>
</dbReference>
<dbReference type="InterPro" id="IPR052929">
    <property type="entry name" value="RNase_H-like_EbsB-rel"/>
</dbReference>
<dbReference type="InterPro" id="IPR044730">
    <property type="entry name" value="RNase_H-like_dom_plant"/>
</dbReference>
<dbReference type="GO" id="GO:0003676">
    <property type="term" value="F:nucleic acid binding"/>
    <property type="evidence" value="ECO:0007669"/>
    <property type="project" value="InterPro"/>
</dbReference>
<evidence type="ECO:0000259" key="1">
    <source>
        <dbReference type="Pfam" id="PF13456"/>
    </source>
</evidence>
<keyword evidence="3" id="KW-1185">Reference proteome</keyword>